<reference evidence="2 3" key="1">
    <citation type="submission" date="2018-06" db="EMBL/GenBank/DDBJ databases">
        <authorList>
            <consortium name="Pathogen Informatics"/>
            <person name="Doyle S."/>
        </authorList>
    </citation>
    <scope>NUCLEOTIDE SEQUENCE [LARGE SCALE GENOMIC DNA]</scope>
    <source>
        <strain evidence="2 3">NCTC11370</strain>
    </source>
</reference>
<dbReference type="RefSeq" id="WP_010653570.1">
    <property type="nucleotide sequence ID" value="NZ_JAPHOO010000001.1"/>
</dbReference>
<proteinExistence type="predicted"/>
<dbReference type="SUPFAM" id="SSF46785">
    <property type="entry name" value="Winged helix' DNA-binding domain"/>
    <property type="match status" value="1"/>
</dbReference>
<dbReference type="InterPro" id="IPR000835">
    <property type="entry name" value="HTH_MarR-typ"/>
</dbReference>
<dbReference type="PRINTS" id="PR00598">
    <property type="entry name" value="HTHMARR"/>
</dbReference>
<accession>A0A377G921</accession>
<dbReference type="Gene3D" id="1.10.10.10">
    <property type="entry name" value="Winged helix-like DNA-binding domain superfamily/Winged helix DNA-binding domain"/>
    <property type="match status" value="1"/>
</dbReference>
<dbReference type="PANTHER" id="PTHR33164:SF89">
    <property type="entry name" value="MARR FAMILY REGULATORY PROTEIN"/>
    <property type="match status" value="1"/>
</dbReference>
<dbReference type="InterPro" id="IPR036388">
    <property type="entry name" value="WH-like_DNA-bd_sf"/>
</dbReference>
<dbReference type="PANTHER" id="PTHR33164">
    <property type="entry name" value="TRANSCRIPTIONAL REGULATOR, MARR FAMILY"/>
    <property type="match status" value="1"/>
</dbReference>
<dbReference type="Proteomes" id="UP000254554">
    <property type="component" value="Unassembled WGS sequence"/>
</dbReference>
<dbReference type="STRING" id="1094715.GCA_000236165_01066"/>
<keyword evidence="3" id="KW-1185">Reference proteome</keyword>
<feature type="domain" description="HTH marR-type" evidence="1">
    <location>
        <begin position="19"/>
        <end position="151"/>
    </location>
</feature>
<dbReference type="InterPro" id="IPR036390">
    <property type="entry name" value="WH_DNA-bd_sf"/>
</dbReference>
<evidence type="ECO:0000313" key="3">
    <source>
        <dbReference type="Proteomes" id="UP000254554"/>
    </source>
</evidence>
<gene>
    <name evidence="2" type="primary">yusO</name>
    <name evidence="2" type="ORF">NCTC11370_01357</name>
</gene>
<dbReference type="EMBL" id="UGGT01000001">
    <property type="protein sequence ID" value="STO21292.1"/>
    <property type="molecule type" value="Genomic_DNA"/>
</dbReference>
<name>A0A377G921_9GAMM</name>
<dbReference type="InterPro" id="IPR039422">
    <property type="entry name" value="MarR/SlyA-like"/>
</dbReference>
<dbReference type="OrthoDB" id="7502947at2"/>
<evidence type="ECO:0000313" key="2">
    <source>
        <dbReference type="EMBL" id="STO21292.1"/>
    </source>
</evidence>
<dbReference type="GO" id="GO:0003700">
    <property type="term" value="F:DNA-binding transcription factor activity"/>
    <property type="evidence" value="ECO:0007669"/>
    <property type="project" value="InterPro"/>
</dbReference>
<dbReference type="Pfam" id="PF01047">
    <property type="entry name" value="MarR"/>
    <property type="match status" value="1"/>
</dbReference>
<protein>
    <submittedName>
        <fullName evidence="2">Uncharacterized HTH-type transcriptional regulator yusO</fullName>
    </submittedName>
</protein>
<sequence>MSDLQKRIGEATDQLEHGSKDIILALRNIMQQMDYHSRRLNKLYGLTVPQVICLYEIYEQGIMTISSLSKRVYLSMSTLVGVIDRLEEKNFVSRTRDIKDRRNIYIDITPKGKEFVQEAPYLLHNRLNENLKNVTKEEQNIISNALHLLVNFLREI</sequence>
<dbReference type="GeneID" id="93292069"/>
<dbReference type="SMART" id="SM00347">
    <property type="entry name" value="HTH_MARR"/>
    <property type="match status" value="1"/>
</dbReference>
<dbReference type="PROSITE" id="PS50995">
    <property type="entry name" value="HTH_MARR_2"/>
    <property type="match status" value="1"/>
</dbReference>
<organism evidence="2 3">
    <name type="scientific">Fluoribacter dumoffii</name>
    <dbReference type="NCBI Taxonomy" id="463"/>
    <lineage>
        <taxon>Bacteria</taxon>
        <taxon>Pseudomonadati</taxon>
        <taxon>Pseudomonadota</taxon>
        <taxon>Gammaproteobacteria</taxon>
        <taxon>Legionellales</taxon>
        <taxon>Legionellaceae</taxon>
        <taxon>Fluoribacter</taxon>
    </lineage>
</organism>
<dbReference type="AlphaFoldDB" id="A0A377G921"/>
<evidence type="ECO:0000259" key="1">
    <source>
        <dbReference type="PROSITE" id="PS50995"/>
    </source>
</evidence>
<dbReference type="GO" id="GO:0006950">
    <property type="term" value="P:response to stress"/>
    <property type="evidence" value="ECO:0007669"/>
    <property type="project" value="TreeGrafter"/>
</dbReference>